<protein>
    <recommendedName>
        <fullName evidence="4">YqhA family protein</fullName>
    </recommendedName>
</protein>
<feature type="transmembrane region" description="Helical" evidence="1">
    <location>
        <begin position="70"/>
        <end position="94"/>
    </location>
</feature>
<feature type="transmembrane region" description="Helical" evidence="1">
    <location>
        <begin position="21"/>
        <end position="50"/>
    </location>
</feature>
<dbReference type="RefSeq" id="WP_004589713.1">
    <property type="nucleotide sequence ID" value="NZ_APMM01000001.1"/>
</dbReference>
<dbReference type="PANTHER" id="PTHR31721">
    <property type="entry name" value="OS06G0710300 PROTEIN"/>
    <property type="match status" value="1"/>
</dbReference>
<feature type="transmembrane region" description="Helical" evidence="1">
    <location>
        <begin position="153"/>
        <end position="170"/>
    </location>
</feature>
<dbReference type="Pfam" id="PF03350">
    <property type="entry name" value="UPF0114"/>
    <property type="match status" value="1"/>
</dbReference>
<dbReference type="PATRIC" id="fig|1069083.5.peg.24"/>
<gene>
    <name evidence="2" type="ORF">J422_00120</name>
</gene>
<evidence type="ECO:0000313" key="2">
    <source>
        <dbReference type="EMBL" id="ENN96807.1"/>
    </source>
</evidence>
<dbReference type="Proteomes" id="UP000053695">
    <property type="component" value="Unassembled WGS sequence"/>
</dbReference>
<dbReference type="PIRSF" id="PIRSF026509">
    <property type="entry name" value="UCP026509"/>
    <property type="match status" value="1"/>
</dbReference>
<organism evidence="2 3">
    <name type="scientific">Methanocaldococcus villosus KIN24-T80</name>
    <dbReference type="NCBI Taxonomy" id="1069083"/>
    <lineage>
        <taxon>Archaea</taxon>
        <taxon>Methanobacteriati</taxon>
        <taxon>Methanobacteriota</taxon>
        <taxon>Methanomada group</taxon>
        <taxon>Methanococci</taxon>
        <taxon>Methanococcales</taxon>
        <taxon>Methanocaldococcaceae</taxon>
        <taxon>Methanocaldococcus</taxon>
    </lineage>
</organism>
<keyword evidence="1" id="KW-0472">Membrane</keyword>
<evidence type="ECO:0000256" key="1">
    <source>
        <dbReference type="SAM" id="Phobius"/>
    </source>
</evidence>
<sequence length="173" mass="19678">MDNKKIKKIELLFESFLWKSKVVSILAVLFSLLGAIMIFLIASYEIIRIFPKVILYLFGYYVKNFHDQLIGTVISAIDLYLIAIVLLIFSFGIYELFISKIDIAECSEIGNKILVINNLDDLKDKLGKVVILALIVGIFKKILSIGIKNTLDVLLMSISIITLSISLYYLHKR</sequence>
<dbReference type="InterPro" id="IPR005134">
    <property type="entry name" value="UPF0114"/>
</dbReference>
<feature type="transmembrane region" description="Helical" evidence="1">
    <location>
        <begin position="129"/>
        <end position="147"/>
    </location>
</feature>
<keyword evidence="3" id="KW-1185">Reference proteome</keyword>
<keyword evidence="1" id="KW-0812">Transmembrane</keyword>
<reference evidence="2 3" key="1">
    <citation type="journal article" date="2013" name="Genome Announc.">
        <title>Draft Genome Sequence of a Highly Flagellated, Fast-Swimming Archaeon, Methanocaldococcus villosus Strain KIN24-T80 (DSM 22612).</title>
        <authorList>
            <person name="Thennarasu S."/>
            <person name="Polireddy D."/>
            <person name="Antony A."/>
            <person name="Yada M.R."/>
            <person name="Algarawi S."/>
            <person name="Sivakumar N."/>
        </authorList>
    </citation>
    <scope>NUCLEOTIDE SEQUENCE [LARGE SCALE GENOMIC DNA]</scope>
    <source>
        <strain evidence="2 3">KIN24-T80</strain>
    </source>
</reference>
<dbReference type="EMBL" id="APMM01000001">
    <property type="protein sequence ID" value="ENN96807.1"/>
    <property type="molecule type" value="Genomic_DNA"/>
</dbReference>
<evidence type="ECO:0000313" key="3">
    <source>
        <dbReference type="Proteomes" id="UP000053695"/>
    </source>
</evidence>
<name>N6W0B1_9EURY</name>
<dbReference type="STRING" id="1069083.GCA_000371805_01144"/>
<evidence type="ECO:0008006" key="4">
    <source>
        <dbReference type="Google" id="ProtNLM"/>
    </source>
</evidence>
<dbReference type="OrthoDB" id="111817at2157"/>
<keyword evidence="1" id="KW-1133">Transmembrane helix</keyword>
<proteinExistence type="predicted"/>
<accession>N6W0B1</accession>
<dbReference type="AlphaFoldDB" id="N6W0B1"/>
<comment type="caution">
    <text evidence="2">The sequence shown here is derived from an EMBL/GenBank/DDBJ whole genome shotgun (WGS) entry which is preliminary data.</text>
</comment>
<dbReference type="PANTHER" id="PTHR31721:SF4">
    <property type="entry name" value="OS06G0710300 PROTEIN"/>
    <property type="match status" value="1"/>
</dbReference>